<sequence length="661" mass="79331">MIQQNGTVLQDIARQLLEVSPTAKKIHVKQLELLGLKENINSELELFEIVNGRHCISFLNGLFEINFFLNQEKQPLVFSIDRTIEKFKTEKIEYFLVKKLNFHLSDQGYHRSIELREKAKELREIIFDSLLEWVNAEYDVIELLNELTLLQAQSLDHLFILEKFYHQNLLTDYVSHRNVLSDDLIELIKKACRIDIIYGQDILYLQQFMQQIELICTQAEIFLPPPLYRVCEVLFLHHFNLSELAHKQKDIKKLWYHAEQTPNLLGFIQLMDKSYWGESYIFAKSHFYSKNSKIWINSILPLPIFDHKKVVNWIYRQDSLVLDWLSQYLQYQSVRVSVTALSFIDCSQYHPNIILSTLQYFQYVAARIVVYNFAYSEDVSKWIKTVTLKEQQQFNLSQPSILYLDEWVELIGRYCIDDVHKLKKIFLNLSRIMQAYMQHLQLKTQSLSHDLIYYIQTEKQQERNFHLALQRENIKLDDFRECFYLRERHLRESVFSSYVRDFLLDYLAQHIMISKHITWLGLFHKAVRWHHHIQKEETLKKIKSHYSTIIWKPFTREKLDFLNWSFEELDQIEKIVEESQIFHHCLASAYIEQMLMRTYVAFHMWSEKSNTHLTLGCHVKDNFLEFDQLEYPHNQKAEPLLVDIACQFIDDLNRKRSSNIF</sequence>
<dbReference type="AlphaFoldDB" id="A0A0N9VXV2"/>
<keyword evidence="2" id="KW-1185">Reference proteome</keyword>
<organism evidence="1 2">
    <name type="scientific">Acinetobacter equi</name>
    <dbReference type="NCBI Taxonomy" id="1324350"/>
    <lineage>
        <taxon>Bacteria</taxon>
        <taxon>Pseudomonadati</taxon>
        <taxon>Pseudomonadota</taxon>
        <taxon>Gammaproteobacteria</taxon>
        <taxon>Moraxellales</taxon>
        <taxon>Moraxellaceae</taxon>
        <taxon>Acinetobacter</taxon>
    </lineage>
</organism>
<dbReference type="Proteomes" id="UP000064939">
    <property type="component" value="Chromosome"/>
</dbReference>
<evidence type="ECO:0000313" key="2">
    <source>
        <dbReference type="Proteomes" id="UP000064939"/>
    </source>
</evidence>
<dbReference type="STRING" id="1324350.AOY20_11960"/>
<gene>
    <name evidence="1" type="ORF">AOY20_11960</name>
</gene>
<reference evidence="1 2" key="1">
    <citation type="journal article" date="2015" name="Int. J. Syst. Evol. Microbiol.">
        <title>Acinetobacter equi sp. nov. isolated from horse faeces.</title>
        <authorList>
            <person name="Poppel M.T."/>
            <person name="Skiebe E."/>
            <person name="Laue M."/>
            <person name="Bergmann H."/>
            <person name="Ebersberger I."/>
            <person name="Garn T."/>
            <person name="Fruth A."/>
            <person name="Baumgardt S."/>
            <person name="Busse H.J."/>
            <person name="Wilharm G."/>
        </authorList>
    </citation>
    <scope>NUCLEOTIDE SEQUENCE [LARGE SCALE GENOMIC DNA]</scope>
    <source>
        <strain evidence="1 2">114</strain>
    </source>
</reference>
<dbReference type="KEGG" id="aei:AOY20_11960"/>
<protein>
    <submittedName>
        <fullName evidence="1">Uncharacterized protein</fullName>
    </submittedName>
</protein>
<dbReference type="RefSeq" id="WP_054582072.1">
    <property type="nucleotide sequence ID" value="NZ_CP012808.1"/>
</dbReference>
<accession>A0A0N9VXV2</accession>
<dbReference type="OrthoDB" id="6708817at2"/>
<name>A0A0N9VXV2_9GAMM</name>
<evidence type="ECO:0000313" key="1">
    <source>
        <dbReference type="EMBL" id="ALH96189.1"/>
    </source>
</evidence>
<proteinExistence type="predicted"/>
<dbReference type="EMBL" id="CP012808">
    <property type="protein sequence ID" value="ALH96189.1"/>
    <property type="molecule type" value="Genomic_DNA"/>
</dbReference>